<feature type="domain" description="TraG P-loop" evidence="1">
    <location>
        <begin position="435"/>
        <end position="741"/>
    </location>
</feature>
<dbReference type="Pfam" id="PF11130">
    <property type="entry name" value="TraC_F_IV"/>
    <property type="match status" value="1"/>
</dbReference>
<dbReference type="Pfam" id="PF19044">
    <property type="entry name" value="P-loop_TraG"/>
    <property type="match status" value="1"/>
</dbReference>
<gene>
    <name evidence="2" type="ORF">C1C91_23455</name>
</gene>
<name>A0A7D5UKR4_AERCA</name>
<reference evidence="2 3" key="1">
    <citation type="submission" date="2019-04" db="EMBL/GenBank/DDBJ databases">
        <title>Novel transposon Tn6433 variants accelerate the dissemination of tet(E) in Aeromonas under oxytetracycline stresses.</title>
        <authorList>
            <person name="Shi Y."/>
            <person name="Tian Z."/>
            <person name="Zhang Y."/>
            <person name="Zhang H."/>
            <person name="Yang M."/>
        </authorList>
    </citation>
    <scope>NUCLEOTIDE SEQUENCE [LARGE SCALE GENOMIC DNA]</scope>
    <source>
        <strain evidence="2 3">T25-39</strain>
        <plasmid evidence="3">paeca2</plasmid>
    </source>
</reference>
<dbReference type="AlphaFoldDB" id="A0A7D5UKR4"/>
<evidence type="ECO:0000313" key="3">
    <source>
        <dbReference type="Proteomes" id="UP000266778"/>
    </source>
</evidence>
<dbReference type="PANTHER" id="PTHR38467">
    <property type="match status" value="1"/>
</dbReference>
<dbReference type="InterPro" id="IPR053155">
    <property type="entry name" value="F-pilin_assembly_TraC"/>
</dbReference>
<keyword evidence="2" id="KW-0614">Plasmid</keyword>
<accession>A0A7D5UKR4</accession>
<dbReference type="EMBL" id="CP039628">
    <property type="protein sequence ID" value="QLI60528.1"/>
    <property type="molecule type" value="Genomic_DNA"/>
</dbReference>
<geneLocation type="plasmid" evidence="3">
    <name>paeca2</name>
</geneLocation>
<proteinExistence type="predicted"/>
<protein>
    <submittedName>
        <fullName evidence="2">TraC family protein</fullName>
    </submittedName>
</protein>
<dbReference type="InterPro" id="IPR027417">
    <property type="entry name" value="P-loop_NTPase"/>
</dbReference>
<dbReference type="PANTHER" id="PTHR38467:SF1">
    <property type="entry name" value="CONJUGATIVE TRANSFER: ASSEMBLY"/>
    <property type="match status" value="1"/>
</dbReference>
<dbReference type="SUPFAM" id="SSF52540">
    <property type="entry name" value="P-loop containing nucleoside triphosphate hydrolases"/>
    <property type="match status" value="1"/>
</dbReference>
<dbReference type="Proteomes" id="UP000266778">
    <property type="component" value="Plasmid pAeca2"/>
</dbReference>
<evidence type="ECO:0000259" key="1">
    <source>
        <dbReference type="Pfam" id="PF19044"/>
    </source>
</evidence>
<dbReference type="Gene3D" id="3.40.50.300">
    <property type="entry name" value="P-loop containing nucleotide triphosphate hydrolases"/>
    <property type="match status" value="1"/>
</dbReference>
<dbReference type="InterPro" id="IPR025955">
    <property type="entry name" value="TraC/Conjuga_ATPase"/>
</dbReference>
<organism evidence="2 3">
    <name type="scientific">Aeromonas caviae</name>
    <name type="common">Aeromonas punctata</name>
    <dbReference type="NCBI Taxonomy" id="648"/>
    <lineage>
        <taxon>Bacteria</taxon>
        <taxon>Pseudomonadati</taxon>
        <taxon>Pseudomonadota</taxon>
        <taxon>Gammaproteobacteria</taxon>
        <taxon>Aeromonadales</taxon>
        <taxon>Aeromonadaceae</taxon>
        <taxon>Aeromonas</taxon>
    </lineage>
</organism>
<dbReference type="InterPro" id="IPR043964">
    <property type="entry name" value="P-loop_TraG"/>
</dbReference>
<sequence>MLKRALVSGIKEDDIINLSSRDSFSDYLPWMQYQETHRDPLTGEEVEWKAFLNVDATTGWMWECIPLSFVGGDHLEKLHSSLRRGFPTGTVMQWILFPDHNLNGFIGDYASCRDTKNPISLETIEQTATFIRDGAKNGVRKMGGIPIRNFRLFITLKSETVLSDASLSNLEQVLSSAGLAPRRLSADDLMRWSGEFFNGTKPNGRYDPDYELRKQIIKAETLIDFRNTPAKIGQRYATCLTPKTVPQGSNSPLRTNELFGGFMGSDEDMEQITAPFLYCLTIIYTDDIKNSTNTKADWTAKQGFVASVAHSLKARMQEFNSIQSSMAQDGTMAYYVPSLWVFGDTPQDLQTGVSRASSLWERRDFDMQQESVIASAMFIASLPFGFYNVESNLHNLQRHFIAELKDIARFLPVQGDFRGGGKPVLFYIGRKGQAIGLDLFDKRANAHNFYVVAETGGGKSFTLNDLLGSYADTGAAVRVLDLGRSYEKLTHMHRGRFMDFSLSQRICVNPLDFVALDEEDFQRGLSTAETILGKMAYAKTGGRVSEVEAQLISQATMAVHRQGDQQRGPDGIIDWLNAYRHPSLEEVTLAAQRLAFLLQNFSSQGAYGSFFCGPNQFSIANDPFVCVDLEKLRTTPDLFFVLVMQLTNAITQDLYLGDRSTPKFILIEELASMVKQVGNADMSGFANVCDEGYRRARKYRGSFGVVLQSPLDLELLPGLGSVIKANAQWKFFLESKIYGEAISKGVLPEDYKGFPLKLLSSVRNVRPRYGELFIDCPLGRGVARLCVDPWRYWVNTSDGDEVAEYNRLIKQGLEPVDALRRLSGVGLKG</sequence>
<evidence type="ECO:0000313" key="2">
    <source>
        <dbReference type="EMBL" id="QLI60528.1"/>
    </source>
</evidence>
<dbReference type="Gene3D" id="1.10.8.730">
    <property type="match status" value="1"/>
</dbReference>